<dbReference type="AlphaFoldDB" id="A0A2J7RJK4"/>
<evidence type="ECO:0000256" key="1">
    <source>
        <dbReference type="SAM" id="MobiDB-lite"/>
    </source>
</evidence>
<dbReference type="EMBL" id="NEVH01002992">
    <property type="protein sequence ID" value="PNF41014.1"/>
    <property type="molecule type" value="Genomic_DNA"/>
</dbReference>
<gene>
    <name evidence="3" type="ORF">B7P43_G08808</name>
</gene>
<feature type="compositionally biased region" description="Basic and acidic residues" evidence="1">
    <location>
        <begin position="278"/>
        <end position="289"/>
    </location>
</feature>
<dbReference type="Pfam" id="PF16012">
    <property type="entry name" value="DUF4780"/>
    <property type="match status" value="1"/>
</dbReference>
<reference evidence="3 4" key="1">
    <citation type="submission" date="2017-12" db="EMBL/GenBank/DDBJ databases">
        <title>Hemimetabolous genomes reveal molecular basis of termite eusociality.</title>
        <authorList>
            <person name="Harrison M.C."/>
            <person name="Jongepier E."/>
            <person name="Robertson H.M."/>
            <person name="Arning N."/>
            <person name="Bitard-Feildel T."/>
            <person name="Chao H."/>
            <person name="Childers C.P."/>
            <person name="Dinh H."/>
            <person name="Doddapaneni H."/>
            <person name="Dugan S."/>
            <person name="Gowin J."/>
            <person name="Greiner C."/>
            <person name="Han Y."/>
            <person name="Hu H."/>
            <person name="Hughes D.S.T."/>
            <person name="Huylmans A.-K."/>
            <person name="Kemena C."/>
            <person name="Kremer L.P.M."/>
            <person name="Lee S.L."/>
            <person name="Lopez-Ezquerra A."/>
            <person name="Mallet L."/>
            <person name="Monroy-Kuhn J.M."/>
            <person name="Moser A."/>
            <person name="Murali S.C."/>
            <person name="Muzny D.M."/>
            <person name="Otani S."/>
            <person name="Piulachs M.-D."/>
            <person name="Poelchau M."/>
            <person name="Qu J."/>
            <person name="Schaub F."/>
            <person name="Wada-Katsumata A."/>
            <person name="Worley K.C."/>
            <person name="Xie Q."/>
            <person name="Ylla G."/>
            <person name="Poulsen M."/>
            <person name="Gibbs R.A."/>
            <person name="Schal C."/>
            <person name="Richards S."/>
            <person name="Belles X."/>
            <person name="Korb J."/>
            <person name="Bornberg-Bauer E."/>
        </authorList>
    </citation>
    <scope>NUCLEOTIDE SEQUENCE [LARGE SCALE GENOMIC DNA]</scope>
    <source>
        <tissue evidence="3">Whole body</tissue>
    </source>
</reference>
<dbReference type="InParanoid" id="A0A2J7RJK4"/>
<sequence>MRKLKKARDGASKAGTGGSQQPGNVDSPKQGETPTGTFKRPRSEGSTPTELARALKRPRDSKGSGTYKEALANIKVAIFKETYPEDKLTEGDQDSILEELGQALCRTPLGELPHLKPYRLEGGALLYTCADQQSGQWLMRTIDNHRLKSGARLKITDTKNLPKPVKIAIRTKDKVVQNPDELLKWIGNLNPGLYTESWRILDRKSEPKGQRLILLIDRDSLSVIKETGYRVYTGLSQGTVRVLQHPEEQWQKEMAVPSSIPSGSASEGEGDDVPSPSVDRKRGCDEKETIPPLVNPILPDQGPPLEETRSDK</sequence>
<evidence type="ECO:0000313" key="4">
    <source>
        <dbReference type="Proteomes" id="UP000235965"/>
    </source>
</evidence>
<protein>
    <recommendedName>
        <fullName evidence="2">DUF4780 domain-containing protein</fullName>
    </recommendedName>
</protein>
<dbReference type="Proteomes" id="UP000235965">
    <property type="component" value="Unassembled WGS sequence"/>
</dbReference>
<evidence type="ECO:0000259" key="2">
    <source>
        <dbReference type="Pfam" id="PF16012"/>
    </source>
</evidence>
<feature type="domain" description="DUF4780" evidence="2">
    <location>
        <begin position="72"/>
        <end position="240"/>
    </location>
</feature>
<dbReference type="InterPro" id="IPR031961">
    <property type="entry name" value="DUF4780"/>
</dbReference>
<name>A0A2J7RJK4_9NEOP</name>
<keyword evidence="4" id="KW-1185">Reference proteome</keyword>
<proteinExistence type="predicted"/>
<evidence type="ECO:0000313" key="3">
    <source>
        <dbReference type="EMBL" id="PNF41014.1"/>
    </source>
</evidence>
<organism evidence="3 4">
    <name type="scientific">Cryptotermes secundus</name>
    <dbReference type="NCBI Taxonomy" id="105785"/>
    <lineage>
        <taxon>Eukaryota</taxon>
        <taxon>Metazoa</taxon>
        <taxon>Ecdysozoa</taxon>
        <taxon>Arthropoda</taxon>
        <taxon>Hexapoda</taxon>
        <taxon>Insecta</taxon>
        <taxon>Pterygota</taxon>
        <taxon>Neoptera</taxon>
        <taxon>Polyneoptera</taxon>
        <taxon>Dictyoptera</taxon>
        <taxon>Blattodea</taxon>
        <taxon>Blattoidea</taxon>
        <taxon>Termitoidae</taxon>
        <taxon>Kalotermitidae</taxon>
        <taxon>Cryptotermitinae</taxon>
        <taxon>Cryptotermes</taxon>
    </lineage>
</organism>
<feature type="region of interest" description="Disordered" evidence="1">
    <location>
        <begin position="250"/>
        <end position="312"/>
    </location>
</feature>
<comment type="caution">
    <text evidence="3">The sequence shown here is derived from an EMBL/GenBank/DDBJ whole genome shotgun (WGS) entry which is preliminary data.</text>
</comment>
<dbReference type="OrthoDB" id="6911085at2759"/>
<feature type="region of interest" description="Disordered" evidence="1">
    <location>
        <begin position="1"/>
        <end position="66"/>
    </location>
</feature>
<accession>A0A2J7RJK4</accession>